<dbReference type="SUPFAM" id="SSF53383">
    <property type="entry name" value="PLP-dependent transferases"/>
    <property type="match status" value="1"/>
</dbReference>
<dbReference type="PANTHER" id="PTHR46383:SF1">
    <property type="entry name" value="ASPARTATE AMINOTRANSFERASE"/>
    <property type="match status" value="1"/>
</dbReference>
<evidence type="ECO:0000256" key="6">
    <source>
        <dbReference type="ARBA" id="ARBA00022898"/>
    </source>
</evidence>
<dbReference type="CDD" id="cd00609">
    <property type="entry name" value="AAT_like"/>
    <property type="match status" value="1"/>
</dbReference>
<evidence type="ECO:0000259" key="8">
    <source>
        <dbReference type="Pfam" id="PF00155"/>
    </source>
</evidence>
<dbReference type="FunFam" id="3.40.640.10:FF:000033">
    <property type="entry name" value="Aspartate aminotransferase"/>
    <property type="match status" value="1"/>
</dbReference>
<evidence type="ECO:0000256" key="2">
    <source>
        <dbReference type="ARBA" id="ARBA00007441"/>
    </source>
</evidence>
<evidence type="ECO:0000313" key="9">
    <source>
        <dbReference type="EMBL" id="QNO51668.1"/>
    </source>
</evidence>
<evidence type="ECO:0000256" key="7">
    <source>
        <dbReference type="RuleBase" id="RU000481"/>
    </source>
</evidence>
<dbReference type="GO" id="GO:0008483">
    <property type="term" value="F:transaminase activity"/>
    <property type="evidence" value="ECO:0007669"/>
    <property type="project" value="UniProtKB-KW"/>
</dbReference>
<dbReference type="InterPro" id="IPR004839">
    <property type="entry name" value="Aminotransferase_I/II_large"/>
</dbReference>
<dbReference type="EC" id="2.6.1.-" evidence="7"/>
<sequence length="379" mass="41905">MLSKRLTRIEESATMKMGSIAKKLQAEGKSVLNFSLGEPDFKTPGHICEAAKRALDLGYTHYVSSAGVDELREAIAEKIREENKVDVSAENVIVTPGAKQAIYELMMSVLDDGDEVILLDPAWVTFESAVKLAGGNPKWVKRLEEEVNYASLEFAVSENTKLIVINSPNNPAGYVLSETEQKEIAEFAVDHDLLVLSDEIYEKIIYGRKHVSIAFFDGMQARTVIINGFSKTYAMTGWRIGYAVAPAEILKGMLKIQQHSVSCAPSIAQSAALMALNSPQDCVNEMVEQFKRRRDVIVKRLNEIGLRCLNPEGAFYAFVNTSNHGNDVEFTERLLKEAYIVVTPGSAFGVAGKNYVRFSFAASIEDILEGMGRIEKLYG</sequence>
<dbReference type="Pfam" id="PF00155">
    <property type="entry name" value="Aminotran_1_2"/>
    <property type="match status" value="1"/>
</dbReference>
<dbReference type="GO" id="GO:0030170">
    <property type="term" value="F:pyridoxal phosphate binding"/>
    <property type="evidence" value="ECO:0007669"/>
    <property type="project" value="InterPro"/>
</dbReference>
<accession>A0A7G9YUI4</accession>
<dbReference type="InterPro" id="IPR015421">
    <property type="entry name" value="PyrdxlP-dep_Trfase_major"/>
</dbReference>
<reference evidence="9" key="1">
    <citation type="submission" date="2020-06" db="EMBL/GenBank/DDBJ databases">
        <title>Unique genomic features of the anaerobic methanotrophic archaea.</title>
        <authorList>
            <person name="Chadwick G.L."/>
            <person name="Skennerton C.T."/>
            <person name="Laso-Perez R."/>
            <person name="Leu A.O."/>
            <person name="Speth D.R."/>
            <person name="Yu H."/>
            <person name="Morgan-Lang C."/>
            <person name="Hatzenpichler R."/>
            <person name="Goudeau D."/>
            <person name="Malmstrom R."/>
            <person name="Brazelton W.J."/>
            <person name="Woyke T."/>
            <person name="Hallam S.J."/>
            <person name="Tyson G.W."/>
            <person name="Wegener G."/>
            <person name="Boetius A."/>
            <person name="Orphan V."/>
        </authorList>
    </citation>
    <scope>NUCLEOTIDE SEQUENCE</scope>
</reference>
<gene>
    <name evidence="9" type="primary">mfnC</name>
    <name evidence="9" type="ORF">IGDPAKFA_00022</name>
</gene>
<proteinExistence type="inferred from homology"/>
<dbReference type="Gene3D" id="3.90.1150.10">
    <property type="entry name" value="Aspartate Aminotransferase, domain 1"/>
    <property type="match status" value="1"/>
</dbReference>
<organism evidence="9">
    <name type="scientific">Candidatus Methanophagaceae archaeon ANME-1 ERB6</name>
    <dbReference type="NCBI Taxonomy" id="2759912"/>
    <lineage>
        <taxon>Archaea</taxon>
        <taxon>Methanobacteriati</taxon>
        <taxon>Methanobacteriota</taxon>
        <taxon>Stenosarchaea group</taxon>
        <taxon>Methanomicrobia</taxon>
        <taxon>Candidatus Methanophagales</taxon>
        <taxon>Candidatus Methanophagaceae</taxon>
    </lineage>
</organism>
<dbReference type="PANTHER" id="PTHR46383">
    <property type="entry name" value="ASPARTATE AMINOTRANSFERASE"/>
    <property type="match status" value="1"/>
</dbReference>
<keyword evidence="5 7" id="KW-0808">Transferase</keyword>
<name>A0A7G9YUI4_9EURY</name>
<dbReference type="InterPro" id="IPR015424">
    <property type="entry name" value="PyrdxlP-dep_Trfase"/>
</dbReference>
<comment type="subunit">
    <text evidence="3">Homodimer.</text>
</comment>
<evidence type="ECO:0000256" key="4">
    <source>
        <dbReference type="ARBA" id="ARBA00022576"/>
    </source>
</evidence>
<dbReference type="Gene3D" id="3.40.640.10">
    <property type="entry name" value="Type I PLP-dependent aspartate aminotransferase-like (Major domain)"/>
    <property type="match status" value="1"/>
</dbReference>
<dbReference type="GO" id="GO:0006520">
    <property type="term" value="P:amino acid metabolic process"/>
    <property type="evidence" value="ECO:0007669"/>
    <property type="project" value="InterPro"/>
</dbReference>
<comment type="cofactor">
    <cofactor evidence="1 7">
        <name>pyridoxal 5'-phosphate</name>
        <dbReference type="ChEBI" id="CHEBI:597326"/>
    </cofactor>
</comment>
<comment type="similarity">
    <text evidence="2 7">Belongs to the class-I pyridoxal-phosphate-dependent aminotransferase family.</text>
</comment>
<dbReference type="AlphaFoldDB" id="A0A7G9YUI4"/>
<dbReference type="InterPro" id="IPR050596">
    <property type="entry name" value="AspAT/PAT-like"/>
</dbReference>
<evidence type="ECO:0000256" key="5">
    <source>
        <dbReference type="ARBA" id="ARBA00022679"/>
    </source>
</evidence>
<protein>
    <recommendedName>
        <fullName evidence="7">Aminotransferase</fullName>
        <ecNumber evidence="7">2.6.1.-</ecNumber>
    </recommendedName>
</protein>
<dbReference type="PROSITE" id="PS00105">
    <property type="entry name" value="AA_TRANSFER_CLASS_1"/>
    <property type="match status" value="1"/>
</dbReference>
<dbReference type="InterPro" id="IPR015422">
    <property type="entry name" value="PyrdxlP-dep_Trfase_small"/>
</dbReference>
<dbReference type="InterPro" id="IPR004838">
    <property type="entry name" value="NHTrfase_class1_PyrdxlP-BS"/>
</dbReference>
<evidence type="ECO:0000256" key="1">
    <source>
        <dbReference type="ARBA" id="ARBA00001933"/>
    </source>
</evidence>
<keyword evidence="6" id="KW-0663">Pyridoxal phosphate</keyword>
<dbReference type="EMBL" id="MT631475">
    <property type="protein sequence ID" value="QNO51668.1"/>
    <property type="molecule type" value="Genomic_DNA"/>
</dbReference>
<feature type="domain" description="Aminotransferase class I/classII large" evidence="8">
    <location>
        <begin position="30"/>
        <end position="366"/>
    </location>
</feature>
<keyword evidence="4 7" id="KW-0032">Aminotransferase</keyword>
<evidence type="ECO:0000256" key="3">
    <source>
        <dbReference type="ARBA" id="ARBA00011738"/>
    </source>
</evidence>